<evidence type="ECO:0000313" key="1">
    <source>
        <dbReference type="EMBL" id="SUY74644.1"/>
    </source>
</evidence>
<name>A0A8B4RXL1_COMTE</name>
<dbReference type="AlphaFoldDB" id="A0A8B4RXL1"/>
<sequence length="62" mass="6492">MTPPESLRAFPPLCIRFAGEGGGTLGAGLRGRPASFIGVPELDHAELTSEALGQQLKTTHHP</sequence>
<comment type="caution">
    <text evidence="1">The sequence shown here is derived from an EMBL/GenBank/DDBJ whole genome shotgun (WGS) entry which is preliminary data.</text>
</comment>
<dbReference type="Proteomes" id="UP000255070">
    <property type="component" value="Unassembled WGS sequence"/>
</dbReference>
<keyword evidence="2" id="KW-1185">Reference proteome</keyword>
<gene>
    <name evidence="1" type="ORF">NCTC10698_00731</name>
</gene>
<dbReference type="EMBL" id="UFXL01000001">
    <property type="protein sequence ID" value="SUY74644.1"/>
    <property type="molecule type" value="Genomic_DNA"/>
</dbReference>
<reference evidence="1 2" key="1">
    <citation type="submission" date="2018-06" db="EMBL/GenBank/DDBJ databases">
        <authorList>
            <consortium name="Pathogen Informatics"/>
            <person name="Doyle S."/>
        </authorList>
    </citation>
    <scope>NUCLEOTIDE SEQUENCE [LARGE SCALE GENOMIC DNA]</scope>
    <source>
        <strain evidence="1 2">NCTC10698</strain>
    </source>
</reference>
<organism evidence="1 2">
    <name type="scientific">Comamonas testosteroni</name>
    <name type="common">Pseudomonas testosteroni</name>
    <dbReference type="NCBI Taxonomy" id="285"/>
    <lineage>
        <taxon>Bacteria</taxon>
        <taxon>Pseudomonadati</taxon>
        <taxon>Pseudomonadota</taxon>
        <taxon>Betaproteobacteria</taxon>
        <taxon>Burkholderiales</taxon>
        <taxon>Comamonadaceae</taxon>
        <taxon>Comamonas</taxon>
    </lineage>
</organism>
<proteinExistence type="predicted"/>
<accession>A0A8B4RXL1</accession>
<protein>
    <submittedName>
        <fullName evidence="1">Uncharacterized protein</fullName>
    </submittedName>
</protein>
<evidence type="ECO:0000313" key="2">
    <source>
        <dbReference type="Proteomes" id="UP000255070"/>
    </source>
</evidence>